<comment type="caution">
    <text evidence="5">The sequence shown here is derived from an EMBL/GenBank/DDBJ whole genome shotgun (WGS) entry which is preliminary data.</text>
</comment>
<dbReference type="Pfam" id="PF00501">
    <property type="entry name" value="AMP-binding"/>
    <property type="match status" value="1"/>
</dbReference>
<dbReference type="Proteomes" id="UP000789595">
    <property type="component" value="Unassembled WGS sequence"/>
</dbReference>
<keyword evidence="3" id="KW-0443">Lipid metabolism</keyword>
<gene>
    <name evidence="5" type="ORF">PECAL_1P09610</name>
</gene>
<dbReference type="AlphaFoldDB" id="A0A8J2SBP7"/>
<proteinExistence type="predicted"/>
<sequence>MAEEIVVGEVISNGTYTTTDPQCDVDIRMGDGAAARAPVTVGDALRRTSAAVPNKVALRVKREGVWREWTWSQYEGEAVRVAQSLIALGVKEREAVAIIGFNSPEWVFSWAGAATIGCMGTGIYATNGPEGVAYVVDHAKAKIVIAEDEKQLAKFRKVDKSLLKSVKAFVVYSPNEPTPDKVHGIPAYTWSGFMELGAKTSQEAVEVKRGAVVPGQCCSLIYTSGTTGNPKAVMISHDSCTWTAKVAFEDVFGLGREEHVVSYLPLSHIAAQLMDIISPMVNEVTVHFARPDALKGSLKGTLQECQPTVFFGVPRVWEKFREAILAKAKDLYSGLLGGLKKNIGAAGKAYNLQKYLAAERGEAPPGGCLSPALGRKVSGGIKAVLGFERCHTFCTGAAPISRDVLEYFGSLDINVLELFGMSEVTGPSNCSVADAFRIGKCGRQLPGTETAIAEEDGEVIFRGRHVMMGYMYNEKATKETIDEEGWLHSGDIGTNEEGYLKITGRKKEILITAAGENVAPVLLEDEIKKQLPCVSNAMVIGDRKKYLTVFLCLKTKMNEEDGTPLPGLVSDSELFGCSTVQDAKTSPEYKKHLDEGLTRANKNAISRAQNVQKWAILPRDFTQEGGELTPTMKLRRKVVLEMYPDVVAQLYN</sequence>
<dbReference type="EMBL" id="CAKKNE010000001">
    <property type="protein sequence ID" value="CAH0364591.1"/>
    <property type="molecule type" value="Genomic_DNA"/>
</dbReference>
<reference evidence="5" key="1">
    <citation type="submission" date="2021-11" db="EMBL/GenBank/DDBJ databases">
        <authorList>
            <consortium name="Genoscope - CEA"/>
            <person name="William W."/>
        </authorList>
    </citation>
    <scope>NUCLEOTIDE SEQUENCE</scope>
</reference>
<keyword evidence="1" id="KW-0436">Ligase</keyword>
<evidence type="ECO:0000313" key="6">
    <source>
        <dbReference type="Proteomes" id="UP000789595"/>
    </source>
</evidence>
<dbReference type="GO" id="GO:0016020">
    <property type="term" value="C:membrane"/>
    <property type="evidence" value="ECO:0007669"/>
    <property type="project" value="TreeGrafter"/>
</dbReference>
<evidence type="ECO:0000256" key="1">
    <source>
        <dbReference type="ARBA" id="ARBA00022598"/>
    </source>
</evidence>
<feature type="domain" description="AMP-dependent synthetase/ligase" evidence="4">
    <location>
        <begin position="46"/>
        <end position="470"/>
    </location>
</feature>
<dbReference type="InterPro" id="IPR042099">
    <property type="entry name" value="ANL_N_sf"/>
</dbReference>
<dbReference type="Gene3D" id="3.40.50.12780">
    <property type="entry name" value="N-terminal domain of ligase-like"/>
    <property type="match status" value="2"/>
</dbReference>
<evidence type="ECO:0000259" key="4">
    <source>
        <dbReference type="Pfam" id="PF00501"/>
    </source>
</evidence>
<dbReference type="GO" id="GO:0004467">
    <property type="term" value="F:long-chain fatty acid-CoA ligase activity"/>
    <property type="evidence" value="ECO:0007669"/>
    <property type="project" value="TreeGrafter"/>
</dbReference>
<dbReference type="OrthoDB" id="3633556at2759"/>
<keyword evidence="2" id="KW-0276">Fatty acid metabolism</keyword>
<dbReference type="PANTHER" id="PTHR43272">
    <property type="entry name" value="LONG-CHAIN-FATTY-ACID--COA LIGASE"/>
    <property type="match status" value="1"/>
</dbReference>
<evidence type="ECO:0000313" key="5">
    <source>
        <dbReference type="EMBL" id="CAH0364591.1"/>
    </source>
</evidence>
<dbReference type="InterPro" id="IPR020845">
    <property type="entry name" value="AMP-binding_CS"/>
</dbReference>
<evidence type="ECO:0000256" key="3">
    <source>
        <dbReference type="ARBA" id="ARBA00023098"/>
    </source>
</evidence>
<keyword evidence="6" id="KW-1185">Reference proteome</keyword>
<name>A0A8J2SBP7_9STRA</name>
<dbReference type="GO" id="GO:0005783">
    <property type="term" value="C:endoplasmic reticulum"/>
    <property type="evidence" value="ECO:0007669"/>
    <property type="project" value="TreeGrafter"/>
</dbReference>
<dbReference type="Pfam" id="PF23562">
    <property type="entry name" value="AMP-binding_C_3"/>
    <property type="match status" value="1"/>
</dbReference>
<protein>
    <recommendedName>
        <fullName evidence="4">AMP-dependent synthetase/ligase domain-containing protein</fullName>
    </recommendedName>
</protein>
<dbReference type="PANTHER" id="PTHR43272:SF32">
    <property type="entry name" value="AMP-DEPENDENT SYNTHETASE_LIGASE DOMAIN-CONTAINING PROTEIN"/>
    <property type="match status" value="1"/>
</dbReference>
<organism evidence="5 6">
    <name type="scientific">Pelagomonas calceolata</name>
    <dbReference type="NCBI Taxonomy" id="35677"/>
    <lineage>
        <taxon>Eukaryota</taxon>
        <taxon>Sar</taxon>
        <taxon>Stramenopiles</taxon>
        <taxon>Ochrophyta</taxon>
        <taxon>Pelagophyceae</taxon>
        <taxon>Pelagomonadales</taxon>
        <taxon>Pelagomonadaceae</taxon>
        <taxon>Pelagomonas</taxon>
    </lineage>
</organism>
<dbReference type="InterPro" id="IPR000873">
    <property type="entry name" value="AMP-dep_synth/lig_dom"/>
</dbReference>
<dbReference type="PROSITE" id="PS00455">
    <property type="entry name" value="AMP_BINDING"/>
    <property type="match status" value="1"/>
</dbReference>
<accession>A0A8J2SBP7</accession>
<dbReference type="SUPFAM" id="SSF56801">
    <property type="entry name" value="Acetyl-CoA synthetase-like"/>
    <property type="match status" value="1"/>
</dbReference>
<evidence type="ECO:0000256" key="2">
    <source>
        <dbReference type="ARBA" id="ARBA00022832"/>
    </source>
</evidence>